<organism evidence="4 5">
    <name type="scientific">Elysia crispata</name>
    <name type="common">lettuce slug</name>
    <dbReference type="NCBI Taxonomy" id="231223"/>
    <lineage>
        <taxon>Eukaryota</taxon>
        <taxon>Metazoa</taxon>
        <taxon>Spiralia</taxon>
        <taxon>Lophotrochozoa</taxon>
        <taxon>Mollusca</taxon>
        <taxon>Gastropoda</taxon>
        <taxon>Heterobranchia</taxon>
        <taxon>Euthyneura</taxon>
        <taxon>Panpulmonata</taxon>
        <taxon>Sacoglossa</taxon>
        <taxon>Placobranchoidea</taxon>
        <taxon>Plakobranchidae</taxon>
        <taxon>Elysia</taxon>
    </lineage>
</organism>
<feature type="domain" description="SMB" evidence="3">
    <location>
        <begin position="206"/>
        <end position="246"/>
    </location>
</feature>
<dbReference type="PROSITE" id="PS50958">
    <property type="entry name" value="SMB_2"/>
    <property type="match status" value="1"/>
</dbReference>
<feature type="compositionally biased region" description="Basic and acidic residues" evidence="2">
    <location>
        <begin position="27"/>
        <end position="44"/>
    </location>
</feature>
<accession>A0AAE0ZG27</accession>
<evidence type="ECO:0000259" key="3">
    <source>
        <dbReference type="PROSITE" id="PS50958"/>
    </source>
</evidence>
<evidence type="ECO:0000256" key="2">
    <source>
        <dbReference type="SAM" id="MobiDB-lite"/>
    </source>
</evidence>
<evidence type="ECO:0000256" key="1">
    <source>
        <dbReference type="ARBA" id="ARBA00023157"/>
    </source>
</evidence>
<comment type="caution">
    <text evidence="4">The sequence shown here is derived from an EMBL/GenBank/DDBJ whole genome shotgun (WGS) entry which is preliminary data.</text>
</comment>
<feature type="region of interest" description="Disordered" evidence="2">
    <location>
        <begin position="1"/>
        <end position="44"/>
    </location>
</feature>
<dbReference type="SUPFAM" id="SSF90188">
    <property type="entry name" value="Somatomedin B domain"/>
    <property type="match status" value="1"/>
</dbReference>
<dbReference type="AlphaFoldDB" id="A0AAE0ZG27"/>
<keyword evidence="5" id="KW-1185">Reference proteome</keyword>
<name>A0AAE0ZG27_9GAST</name>
<sequence>MSNFSSVAPKAPDRLSGMRNSQIGKNDNFKNEIKHSSVSDKSTDEDWARTEVNVTLPAKVSVFASNKFYPASVLDVSSAQDLNEESGLKGRRKVRNDLAPNLQNHISSGLNFSTTMHKTNSYPGKELHINTDRAHRSSNLSICDDSKILQEHGGLNNSDDGEVNREIGTQRDEFEALDLQFVEKIVDSRSFNMTPPMIDIENEEALVYTCADKCGEERISPCSCSALCVVYDTCCENFSQDCPHILQDARHTFEDLIASDKFCSVDGVFIISSCPTHVEINNMETNELRPNKTVMAEEILKELSENVTDFESLTTSFSPVSLEDTLEERLVTATLRAPVTDASSRITYINKTVYDSHKHEDNNYFVWALKLNYVYTNPKSLEDLGDLEDLDQHEPLFNRAILSRHLCMAAITKSCPATWHAQKGEENSERKCSEFFGLIFSKKVQRFNRNRFCAYCHEGRNTTYSLRNKIIVIQRENNLRMLMTINQAGRYTITVRYPHFYNSFSTSWSKASCKPASETSRVKLQGNLTSITPGQRSVCSVKCYNYGYTLRRDGNCKTPQAAKVAVSDDGLAPLCPKALPGIARFMSCGLQSMIHTMPHAEFRRPTASIQIDSETGKTLYVVILEVDMVFPYREFFSTTDEESLINWRHLEVLAKSLKRYRLANALCGGTDSNTNNFRSDRKQITSHSFEKLMSSTS</sequence>
<dbReference type="InterPro" id="IPR001212">
    <property type="entry name" value="Somatomedin_B_dom"/>
</dbReference>
<dbReference type="InterPro" id="IPR036024">
    <property type="entry name" value="Somatomedin_B-like_dom_sf"/>
</dbReference>
<keyword evidence="1" id="KW-1015">Disulfide bond</keyword>
<dbReference type="Proteomes" id="UP001283361">
    <property type="component" value="Unassembled WGS sequence"/>
</dbReference>
<dbReference type="EMBL" id="JAWDGP010004062">
    <property type="protein sequence ID" value="KAK3768276.1"/>
    <property type="molecule type" value="Genomic_DNA"/>
</dbReference>
<protein>
    <recommendedName>
        <fullName evidence="3">SMB domain-containing protein</fullName>
    </recommendedName>
</protein>
<reference evidence="4" key="1">
    <citation type="journal article" date="2023" name="G3 (Bethesda)">
        <title>A reference genome for the long-term kleptoplast-retaining sea slug Elysia crispata morphotype clarki.</title>
        <authorList>
            <person name="Eastman K.E."/>
            <person name="Pendleton A.L."/>
            <person name="Shaikh M.A."/>
            <person name="Suttiyut T."/>
            <person name="Ogas R."/>
            <person name="Tomko P."/>
            <person name="Gavelis G."/>
            <person name="Widhalm J.R."/>
            <person name="Wisecaver J.H."/>
        </authorList>
    </citation>
    <scope>NUCLEOTIDE SEQUENCE</scope>
    <source>
        <strain evidence="4">ECLA1</strain>
    </source>
</reference>
<dbReference type="PROSITE" id="PS00524">
    <property type="entry name" value="SMB_1"/>
    <property type="match status" value="1"/>
</dbReference>
<evidence type="ECO:0000313" key="4">
    <source>
        <dbReference type="EMBL" id="KAK3768276.1"/>
    </source>
</evidence>
<proteinExistence type="predicted"/>
<gene>
    <name evidence="4" type="ORF">RRG08_031068</name>
</gene>
<evidence type="ECO:0000313" key="5">
    <source>
        <dbReference type="Proteomes" id="UP001283361"/>
    </source>
</evidence>